<reference evidence="1 2" key="1">
    <citation type="submission" date="2021-03" db="EMBL/GenBank/DDBJ databases">
        <title>Actinomadura violae sp. nov., isolated from lichen in Thailand.</title>
        <authorList>
            <person name="Kanchanasin P."/>
            <person name="Saeng-In P."/>
            <person name="Phongsopitanun W."/>
            <person name="Yuki M."/>
            <person name="Kudo T."/>
            <person name="Ohkuma M."/>
            <person name="Tanasupawat S."/>
        </authorList>
    </citation>
    <scope>NUCLEOTIDE SEQUENCE [LARGE SCALE GENOMIC DNA]</scope>
    <source>
        <strain evidence="1 2">LCR2-06</strain>
    </source>
</reference>
<comment type="caution">
    <text evidence="1">The sequence shown here is derived from an EMBL/GenBank/DDBJ whole genome shotgun (WGS) entry which is preliminary data.</text>
</comment>
<sequence length="296" mass="30219">MSGFANAIIGGAEALIRKAMRSPNYVPASEGWTVNKDGSAEFNDVAVRGSVDVGTATQYTKIYNAPAPIDGPAIVFNSDSTTYPDDGYIRALSAGPGTAYAALEISTPAGVGQDPAQLFLVSGDSSPGVAPSAGFFGDVDINGGLTVDPTAGNNVLTADDTGVVTNVTLTANAGISLPAGEYAKRGALFPVPAASFQNGWTNFGNNYQPAAFVEYADGTAGLSGVVSGGTTTNGTVIFALPSNLWPAFNHVWCSPGTGGKHSQISVHSDGHVVIQVPDTGTTWVSLDPCRWPIAGF</sequence>
<evidence type="ECO:0000313" key="1">
    <source>
        <dbReference type="EMBL" id="MBO2459368.1"/>
    </source>
</evidence>
<dbReference type="Proteomes" id="UP000680206">
    <property type="component" value="Unassembled WGS sequence"/>
</dbReference>
<proteinExistence type="predicted"/>
<keyword evidence="2" id="KW-1185">Reference proteome</keyword>
<protein>
    <submittedName>
        <fullName evidence="1">Uncharacterized protein</fullName>
    </submittedName>
</protein>
<evidence type="ECO:0000313" key="2">
    <source>
        <dbReference type="Proteomes" id="UP000680206"/>
    </source>
</evidence>
<gene>
    <name evidence="1" type="ORF">J4709_17460</name>
</gene>
<dbReference type="EMBL" id="JAGEPF010000010">
    <property type="protein sequence ID" value="MBO2459368.1"/>
    <property type="molecule type" value="Genomic_DNA"/>
</dbReference>
<accession>A0ABS3RSU5</accession>
<dbReference type="RefSeq" id="WP_208241952.1">
    <property type="nucleotide sequence ID" value="NZ_JAGEPF010000010.1"/>
</dbReference>
<name>A0ABS3RSU5_9ACTN</name>
<organism evidence="1 2">
    <name type="scientific">Actinomadura violacea</name>
    <dbReference type="NCBI Taxonomy" id="2819934"/>
    <lineage>
        <taxon>Bacteria</taxon>
        <taxon>Bacillati</taxon>
        <taxon>Actinomycetota</taxon>
        <taxon>Actinomycetes</taxon>
        <taxon>Streptosporangiales</taxon>
        <taxon>Thermomonosporaceae</taxon>
        <taxon>Actinomadura</taxon>
    </lineage>
</organism>